<dbReference type="InterPro" id="IPR015797">
    <property type="entry name" value="NUDIX_hydrolase-like_dom_sf"/>
</dbReference>
<comment type="similarity">
    <text evidence="3">Belongs to the Nudix hydrolase family. DCP2 subfamily.</text>
</comment>
<evidence type="ECO:0000256" key="11">
    <source>
        <dbReference type="SAM" id="MobiDB-lite"/>
    </source>
</evidence>
<keyword evidence="6" id="KW-0378">Hydrolase</keyword>
<dbReference type="CDD" id="cd03672">
    <property type="entry name" value="NUDIX_Dcp2p_Nudt20"/>
    <property type="match status" value="1"/>
</dbReference>
<keyword evidence="5" id="KW-0479">Metal-binding</keyword>
<dbReference type="GO" id="GO:0030145">
    <property type="term" value="F:manganese ion binding"/>
    <property type="evidence" value="ECO:0007669"/>
    <property type="project" value="InterPro"/>
</dbReference>
<evidence type="ECO:0000256" key="7">
    <source>
        <dbReference type="ARBA" id="ARBA00022884"/>
    </source>
</evidence>
<evidence type="ECO:0000313" key="13">
    <source>
        <dbReference type="EMBL" id="CAJ0564318.1"/>
    </source>
</evidence>
<feature type="compositionally biased region" description="Polar residues" evidence="11">
    <location>
        <begin position="613"/>
        <end position="628"/>
    </location>
</feature>
<feature type="non-terminal residue" evidence="13">
    <location>
        <position position="745"/>
    </location>
</feature>
<evidence type="ECO:0000256" key="10">
    <source>
        <dbReference type="ARBA" id="ARBA00078183"/>
    </source>
</evidence>
<reference evidence="13" key="1">
    <citation type="submission" date="2023-06" db="EMBL/GenBank/DDBJ databases">
        <authorList>
            <person name="Delattre M."/>
        </authorList>
    </citation>
    <scope>NUCLEOTIDE SEQUENCE</scope>
    <source>
        <strain evidence="13">AF72</strain>
    </source>
</reference>
<evidence type="ECO:0000259" key="12">
    <source>
        <dbReference type="PROSITE" id="PS51462"/>
    </source>
</evidence>
<dbReference type="InterPro" id="IPR020084">
    <property type="entry name" value="NUDIX_hydrolase_CS"/>
</dbReference>
<dbReference type="SMART" id="SM01125">
    <property type="entry name" value="DCP2"/>
    <property type="match status" value="1"/>
</dbReference>
<dbReference type="PANTHER" id="PTHR23114">
    <property type="entry name" value="M7GPPPN-MRNA HYDROLASE"/>
    <property type="match status" value="1"/>
</dbReference>
<keyword evidence="7" id="KW-0694">RNA-binding</keyword>
<comment type="caution">
    <text evidence="13">The sequence shown here is derived from an EMBL/GenBank/DDBJ whole genome shotgun (WGS) entry which is preliminary data.</text>
</comment>
<dbReference type="Gene3D" id="3.90.79.10">
    <property type="entry name" value="Nucleoside Triphosphate Pyrophosphohydrolase"/>
    <property type="match status" value="1"/>
</dbReference>
<sequence length="745" mass="82957">MPSTSKYGFDPSLKNIWASPKQKPSRATSVAQRFQHTGPQQPDPYQDYFPTNTADLIPFFNTGVKFAHSPRTKSQNASTSSGPPIPEEVLDDLCFRFLNNLPPDEQTNQVRICFQIELAFWMYLDIYCKDRADCHTLGMKEFSKQMFANCDFLKAFARDVDRVVDEWRQYKSAVPTYGAILLDSSLNYVLLVQGYYSKNSWGFPKGKINEGEEPRACAMREVHEETGYDFGIDRPNGTEKKLQKFIGDTMVRLYIIPDVPADYPFAPMTKKEIRKIQWFKIWDLPQDKWDNKATATSSNSSSRFYTVYPFVSELQQWVKKEQARRAKAATKAPKQPQGKSPVVRTKDRSAFTPVVPKSVNEKMNSAMELIHQDLSPTTSTPRSDDERRKITPSDSLFRPVGNEPKGLTGSAFMHIFSTAPPPAVQQPQNLAQPVPLTPKLNTPVYTAPKEEIVQKKKTKRVKSDSQTPAPATAGEMEQELMRLLGKDLAGEMIGSAGPSSPETIGKGDDEDFDDEEDDDADSVQSVASSTSALMIQDVPLTSQIIAAEAAERRMSEAQNVAVIEEMVLSGLHQPTHQEPSSFTDAHSAYMQRKSLTALDKAPGSAPRSRRVSHVSQMSSFNESPQNLPGTPPVFDWSAAMPSTSTAHGPVSDASTHSSQHFTPISVYDLFQQHPQRNPIRPEPGSWYPSTTTTTGFKWSPRSHHLAQAELRAAPILPAVEVQLCEAWKDFKLDSNAILSGLPGAS</sequence>
<evidence type="ECO:0000256" key="9">
    <source>
        <dbReference type="ARBA" id="ARBA00047661"/>
    </source>
</evidence>
<dbReference type="AlphaFoldDB" id="A0AA36C8H5"/>
<dbReference type="InterPro" id="IPR007722">
    <property type="entry name" value="DCP2_BoxA"/>
</dbReference>
<feature type="compositionally biased region" description="Basic and acidic residues" evidence="11">
    <location>
        <begin position="382"/>
        <end position="391"/>
    </location>
</feature>
<comment type="subcellular location">
    <subcellularLocation>
        <location evidence="2">Cytoplasm</location>
    </subcellularLocation>
</comment>
<dbReference type="InterPro" id="IPR000086">
    <property type="entry name" value="NUDIX_hydrolase_dom"/>
</dbReference>
<gene>
    <name evidence="13" type="ORF">MSPICULIGERA_LOCUS3000</name>
</gene>
<dbReference type="Pfam" id="PF05026">
    <property type="entry name" value="DCP2"/>
    <property type="match status" value="1"/>
</dbReference>
<dbReference type="GO" id="GO:0003723">
    <property type="term" value="F:RNA binding"/>
    <property type="evidence" value="ECO:0007669"/>
    <property type="project" value="UniProtKB-KW"/>
</dbReference>
<feature type="region of interest" description="Disordered" evidence="11">
    <location>
        <begin position="1"/>
        <end position="43"/>
    </location>
</feature>
<comment type="cofactor">
    <cofactor evidence="1">
        <name>Mn(2+)</name>
        <dbReference type="ChEBI" id="CHEBI:29035"/>
    </cofactor>
</comment>
<evidence type="ECO:0000256" key="3">
    <source>
        <dbReference type="ARBA" id="ARBA00005279"/>
    </source>
</evidence>
<dbReference type="Pfam" id="PF00293">
    <property type="entry name" value="NUDIX"/>
    <property type="match status" value="1"/>
</dbReference>
<evidence type="ECO:0000256" key="4">
    <source>
        <dbReference type="ARBA" id="ARBA00022490"/>
    </source>
</evidence>
<feature type="region of interest" description="Disordered" evidence="11">
    <location>
        <begin position="491"/>
        <end position="529"/>
    </location>
</feature>
<dbReference type="PANTHER" id="PTHR23114:SF17">
    <property type="entry name" value="M7GPPPN-MRNA HYDROLASE"/>
    <property type="match status" value="1"/>
</dbReference>
<dbReference type="EMBL" id="CATQJA010000856">
    <property type="protein sequence ID" value="CAJ0564318.1"/>
    <property type="molecule type" value="Genomic_DNA"/>
</dbReference>
<keyword evidence="4" id="KW-0963">Cytoplasm</keyword>
<dbReference type="FunFam" id="3.90.79.10:FF:000003">
    <property type="entry name" value="M7GpppN-mRNA hydrolase isoform 2"/>
    <property type="match status" value="1"/>
</dbReference>
<dbReference type="InterPro" id="IPR044099">
    <property type="entry name" value="Dcp2_NUDIX"/>
</dbReference>
<dbReference type="InterPro" id="IPR036189">
    <property type="entry name" value="DCP2_BoxA_sf"/>
</dbReference>
<feature type="region of interest" description="Disordered" evidence="11">
    <location>
        <begin position="597"/>
        <end position="628"/>
    </location>
</feature>
<dbReference type="SUPFAM" id="SSF55811">
    <property type="entry name" value="Nudix"/>
    <property type="match status" value="1"/>
</dbReference>
<dbReference type="PROSITE" id="PS51462">
    <property type="entry name" value="NUDIX"/>
    <property type="match status" value="1"/>
</dbReference>
<feature type="domain" description="Nudix hydrolase" evidence="12">
    <location>
        <begin position="172"/>
        <end position="301"/>
    </location>
</feature>
<evidence type="ECO:0000256" key="5">
    <source>
        <dbReference type="ARBA" id="ARBA00022723"/>
    </source>
</evidence>
<dbReference type="GO" id="GO:0000184">
    <property type="term" value="P:nuclear-transcribed mRNA catabolic process, nonsense-mediated decay"/>
    <property type="evidence" value="ECO:0007669"/>
    <property type="project" value="InterPro"/>
</dbReference>
<evidence type="ECO:0000256" key="1">
    <source>
        <dbReference type="ARBA" id="ARBA00001936"/>
    </source>
</evidence>
<comment type="catalytic activity">
    <reaction evidence="9">
        <text>a 5'-end (N(7)-methyl 5'-triphosphoguanosine)-ribonucleoside in mRNA + H2O = N(7)-methyl-GDP + a 5'-end phospho-ribonucleoside in mRNA + 2 H(+)</text>
        <dbReference type="Rhea" id="RHEA:67484"/>
        <dbReference type="Rhea" id="RHEA-COMP:15692"/>
        <dbReference type="Rhea" id="RHEA-COMP:17167"/>
        <dbReference type="ChEBI" id="CHEBI:15377"/>
        <dbReference type="ChEBI" id="CHEBI:15378"/>
        <dbReference type="ChEBI" id="CHEBI:63714"/>
        <dbReference type="ChEBI" id="CHEBI:138282"/>
        <dbReference type="ChEBI" id="CHEBI:156461"/>
        <dbReference type="EC" id="3.6.1.62"/>
    </reaction>
    <physiologicalReaction direction="left-to-right" evidence="9">
        <dbReference type="Rhea" id="RHEA:67485"/>
    </physiologicalReaction>
</comment>
<proteinExistence type="inferred from homology"/>
<keyword evidence="8" id="KW-0464">Manganese</keyword>
<keyword evidence="14" id="KW-1185">Reference proteome</keyword>
<evidence type="ECO:0000256" key="6">
    <source>
        <dbReference type="ARBA" id="ARBA00022801"/>
    </source>
</evidence>
<dbReference type="GO" id="GO:0000290">
    <property type="term" value="P:deadenylation-dependent decapping of nuclear-transcribed mRNA"/>
    <property type="evidence" value="ECO:0007669"/>
    <property type="project" value="InterPro"/>
</dbReference>
<feature type="region of interest" description="Disordered" evidence="11">
    <location>
        <begin position="369"/>
        <end position="404"/>
    </location>
</feature>
<evidence type="ECO:0000256" key="8">
    <source>
        <dbReference type="ARBA" id="ARBA00023211"/>
    </source>
</evidence>
<feature type="region of interest" description="Disordered" evidence="11">
    <location>
        <begin position="324"/>
        <end position="347"/>
    </location>
</feature>
<dbReference type="GO" id="GO:0140933">
    <property type="term" value="F:5'-(N(7)-methylguanosine 5'-triphospho)-[mRNA] hydrolase activity"/>
    <property type="evidence" value="ECO:0007669"/>
    <property type="project" value="UniProtKB-EC"/>
</dbReference>
<feature type="compositionally biased region" description="Acidic residues" evidence="11">
    <location>
        <begin position="508"/>
        <end position="521"/>
    </location>
</feature>
<dbReference type="SUPFAM" id="SSF140586">
    <property type="entry name" value="Dcp2 domain-like"/>
    <property type="match status" value="1"/>
</dbReference>
<name>A0AA36C8H5_9BILA</name>
<evidence type="ECO:0000256" key="2">
    <source>
        <dbReference type="ARBA" id="ARBA00004496"/>
    </source>
</evidence>
<dbReference type="Gene3D" id="1.10.10.1050">
    <property type="entry name" value="Dcp2, box A domain"/>
    <property type="match status" value="1"/>
</dbReference>
<evidence type="ECO:0000313" key="14">
    <source>
        <dbReference type="Proteomes" id="UP001177023"/>
    </source>
</evidence>
<feature type="compositionally biased region" description="Polar residues" evidence="11">
    <location>
        <begin position="25"/>
        <end position="38"/>
    </location>
</feature>
<dbReference type="PROSITE" id="PS00893">
    <property type="entry name" value="NUDIX_BOX"/>
    <property type="match status" value="1"/>
</dbReference>
<feature type="region of interest" description="Disordered" evidence="11">
    <location>
        <begin position="453"/>
        <end position="476"/>
    </location>
</feature>
<organism evidence="13 14">
    <name type="scientific">Mesorhabditis spiculigera</name>
    <dbReference type="NCBI Taxonomy" id="96644"/>
    <lineage>
        <taxon>Eukaryota</taxon>
        <taxon>Metazoa</taxon>
        <taxon>Ecdysozoa</taxon>
        <taxon>Nematoda</taxon>
        <taxon>Chromadorea</taxon>
        <taxon>Rhabditida</taxon>
        <taxon>Rhabditina</taxon>
        <taxon>Rhabditomorpha</taxon>
        <taxon>Rhabditoidea</taxon>
        <taxon>Rhabditidae</taxon>
        <taxon>Mesorhabditinae</taxon>
        <taxon>Mesorhabditis</taxon>
    </lineage>
</organism>
<dbReference type="Proteomes" id="UP001177023">
    <property type="component" value="Unassembled WGS sequence"/>
</dbReference>
<accession>A0AA36C8H5</accession>
<dbReference type="GO" id="GO:0000932">
    <property type="term" value="C:P-body"/>
    <property type="evidence" value="ECO:0007669"/>
    <property type="project" value="TreeGrafter"/>
</dbReference>
<protein>
    <recommendedName>
        <fullName evidence="10">mRNA-decapping enzyme 2</fullName>
    </recommendedName>
</protein>